<dbReference type="AlphaFoldDB" id="A0A0F5PLW0"/>
<evidence type="ECO:0000313" key="9">
    <source>
        <dbReference type="EMBL" id="KKC29401.1"/>
    </source>
</evidence>
<dbReference type="GO" id="GO:0005886">
    <property type="term" value="C:plasma membrane"/>
    <property type="evidence" value="ECO:0007669"/>
    <property type="project" value="UniProtKB-SubCell"/>
</dbReference>
<dbReference type="InterPro" id="IPR011922">
    <property type="entry name" value="Cell_div_FtsL"/>
</dbReference>
<evidence type="ECO:0000256" key="8">
    <source>
        <dbReference type="NCBIfam" id="TIGR02209"/>
    </source>
</evidence>
<evidence type="ECO:0000256" key="4">
    <source>
        <dbReference type="ARBA" id="ARBA00022989"/>
    </source>
</evidence>
<keyword evidence="3 7" id="KW-0812">Transmembrane</keyword>
<keyword evidence="1 7" id="KW-1003">Cell membrane</keyword>
<gene>
    <name evidence="7" type="primary">ftsL</name>
    <name evidence="9" type="ORF">CDSM653_01526</name>
</gene>
<protein>
    <recommendedName>
        <fullName evidence="7 8">Cell division protein FtsL</fullName>
    </recommendedName>
</protein>
<dbReference type="EMBL" id="ABXP02000082">
    <property type="protein sequence ID" value="KKC29401.1"/>
    <property type="molecule type" value="Genomic_DNA"/>
</dbReference>
<comment type="similarity">
    <text evidence="7">Belongs to the FtsL family.</text>
</comment>
<evidence type="ECO:0000313" key="10">
    <source>
        <dbReference type="Proteomes" id="UP000010146"/>
    </source>
</evidence>
<evidence type="ECO:0000256" key="1">
    <source>
        <dbReference type="ARBA" id="ARBA00022475"/>
    </source>
</evidence>
<evidence type="ECO:0000256" key="2">
    <source>
        <dbReference type="ARBA" id="ARBA00022618"/>
    </source>
</evidence>
<dbReference type="RefSeq" id="WP_011025872.1">
    <property type="nucleotide sequence ID" value="NZ_ABXP02000082.1"/>
</dbReference>
<keyword evidence="6 7" id="KW-0131">Cell cycle</keyword>
<comment type="caution">
    <text evidence="9">The sequence shown here is derived from an EMBL/GenBank/DDBJ whole genome shotgun (WGS) entry which is preliminary data.</text>
</comment>
<dbReference type="InterPro" id="IPR007060">
    <property type="entry name" value="FtsL/DivIC"/>
</dbReference>
<name>A0A0F5PLW0_9THEO</name>
<keyword evidence="4 7" id="KW-1133">Transmembrane helix</keyword>
<reference evidence="9 10" key="2">
    <citation type="journal article" date="2015" name="BMC Genomics">
        <title>Analysis of three genomes within the thermophilic bacterial species Caldanaerobacter subterraneus with a focus on carbon monoxide dehydrogenase evolution and hydrolase diversity.</title>
        <authorList>
            <person name="Sant'Anna F.H."/>
            <person name="Lebedinsky A.V."/>
            <person name="Sokolova T.G."/>
            <person name="Robb F.T."/>
            <person name="Gonzalez J.M."/>
        </authorList>
    </citation>
    <scope>NUCLEOTIDE SEQUENCE [LARGE SCALE GENOMIC DNA]</scope>
    <source>
        <strain evidence="9 10">DSM 12653</strain>
    </source>
</reference>
<organism evidence="9 10">
    <name type="scientific">Caldanaerobacter subterraneus subsp. pacificus DSM 12653</name>
    <dbReference type="NCBI Taxonomy" id="391606"/>
    <lineage>
        <taxon>Bacteria</taxon>
        <taxon>Bacillati</taxon>
        <taxon>Bacillota</taxon>
        <taxon>Clostridia</taxon>
        <taxon>Thermoanaerobacterales</taxon>
        <taxon>Thermoanaerobacteraceae</taxon>
        <taxon>Caldanaerobacter</taxon>
    </lineage>
</organism>
<keyword evidence="2 7" id="KW-0132">Cell division</keyword>
<dbReference type="GO" id="GO:0032153">
    <property type="term" value="C:cell division site"/>
    <property type="evidence" value="ECO:0007669"/>
    <property type="project" value="UniProtKB-UniRule"/>
</dbReference>
<dbReference type="HAMAP" id="MF_00910">
    <property type="entry name" value="FtsL"/>
    <property type="match status" value="1"/>
</dbReference>
<dbReference type="NCBIfam" id="TIGR02209">
    <property type="entry name" value="ftsL_broad"/>
    <property type="match status" value="1"/>
</dbReference>
<evidence type="ECO:0000256" key="3">
    <source>
        <dbReference type="ARBA" id="ARBA00022692"/>
    </source>
</evidence>
<proteinExistence type="inferred from homology"/>
<comment type="subcellular location">
    <subcellularLocation>
        <location evidence="7">Cell membrane</location>
        <topology evidence="7">Single-pass type II membrane protein</topology>
    </subcellularLocation>
    <text evidence="7">Localizes to the division septum where it forms a ring structure.</text>
</comment>
<evidence type="ECO:0000256" key="7">
    <source>
        <dbReference type="HAMAP-Rule" id="MF_00910"/>
    </source>
</evidence>
<dbReference type="Pfam" id="PF04977">
    <property type="entry name" value="DivIC"/>
    <property type="match status" value="1"/>
</dbReference>
<comment type="function">
    <text evidence="7">Essential cell division protein.</text>
</comment>
<evidence type="ECO:0000256" key="5">
    <source>
        <dbReference type="ARBA" id="ARBA00023136"/>
    </source>
</evidence>
<keyword evidence="5 7" id="KW-0472">Membrane</keyword>
<feature type="transmembrane region" description="Helical" evidence="7">
    <location>
        <begin position="35"/>
        <end position="54"/>
    </location>
</feature>
<sequence>MIVAQKDYNYQYPPYTSYDKKPDKKAKPNAKLKNLILVVIVASLSILVLYRYALIYEKSLALDRLEKQIEYTESINQQLRAEIASLSNPARIEEIAKERLKMQLPEKDQIVYVKVGEVPKVAESDNPKEPHKKDSFFMRLLGVFNR</sequence>
<accession>A0A0F5PLW0</accession>
<dbReference type="Proteomes" id="UP000010146">
    <property type="component" value="Unassembled WGS sequence"/>
</dbReference>
<reference evidence="10" key="3">
    <citation type="submission" date="2015-02" db="EMBL/GenBank/DDBJ databases">
        <title>Genome analysis of three genomes within the thermophilic hydrogenogenic bacterial species Caldanaerobacter subterraneus.</title>
        <authorList>
            <person name="Sant'Anna F.H."/>
            <person name="Lebedinsky A."/>
            <person name="Sokolova T."/>
            <person name="Robb F.T."/>
            <person name="Gonzalez J.M."/>
        </authorList>
    </citation>
    <scope>NUCLEOTIDE SEQUENCE [LARGE SCALE GENOMIC DNA]</scope>
    <source>
        <strain evidence="10">DSM 12653</strain>
    </source>
</reference>
<reference evidence="9 10" key="1">
    <citation type="submission" date="2008-07" db="EMBL/GenBank/DDBJ databases">
        <authorList>
            <person name="Gonzalez J."/>
            <person name="Sokolova T."/>
            <person name="Ferriera S."/>
            <person name="Johnson J."/>
            <person name="Kravitz S."/>
            <person name="Beeson K."/>
            <person name="Sutton G."/>
            <person name="Rogers Y.-H."/>
            <person name="Friedman R."/>
            <person name="Frazier M."/>
            <person name="Venter J.C."/>
        </authorList>
    </citation>
    <scope>NUCLEOTIDE SEQUENCE [LARGE SCALE GENOMIC DNA]</scope>
    <source>
        <strain evidence="9 10">DSM 12653</strain>
    </source>
</reference>
<evidence type="ECO:0000256" key="6">
    <source>
        <dbReference type="ARBA" id="ARBA00023306"/>
    </source>
</evidence>
<dbReference type="GO" id="GO:0043093">
    <property type="term" value="P:FtsZ-dependent cytokinesis"/>
    <property type="evidence" value="ECO:0007669"/>
    <property type="project" value="UniProtKB-UniRule"/>
</dbReference>